<proteinExistence type="predicted"/>
<feature type="compositionally biased region" description="Polar residues" evidence="1">
    <location>
        <begin position="1"/>
        <end position="16"/>
    </location>
</feature>
<evidence type="ECO:0000313" key="2">
    <source>
        <dbReference type="EMBL" id="CEK99497.1"/>
    </source>
</evidence>
<protein>
    <submittedName>
        <fullName evidence="2">Uncharacterized protein</fullName>
    </submittedName>
</protein>
<dbReference type="EMBL" id="HACG01052626">
    <property type="protein sequence ID" value="CEK99497.1"/>
    <property type="molecule type" value="Transcribed_RNA"/>
</dbReference>
<sequence length="116" mass="12623">VQHNLSTVDQQQQHGSMSLPPHMRGHSDQSPLSHQNLVDHHNQQQNIGGDTNSNNHNGRSRLSVFGVDNSNGQLLPRPGSTLLSEANSHSEDHDLVRSVYSTSSISADRAALLQST</sequence>
<accession>A0A0B7C2U6</accession>
<feature type="region of interest" description="Disordered" evidence="1">
    <location>
        <begin position="1"/>
        <end position="93"/>
    </location>
</feature>
<feature type="compositionally biased region" description="Polar residues" evidence="1">
    <location>
        <begin position="43"/>
        <end position="57"/>
    </location>
</feature>
<evidence type="ECO:0000256" key="1">
    <source>
        <dbReference type="SAM" id="MobiDB-lite"/>
    </source>
</evidence>
<reference evidence="2" key="1">
    <citation type="submission" date="2014-12" db="EMBL/GenBank/DDBJ databases">
        <title>Insight into the proteome of Arion vulgaris.</title>
        <authorList>
            <person name="Aradska J."/>
            <person name="Bulat T."/>
            <person name="Smidak R."/>
            <person name="Sarate P."/>
            <person name="Gangsoo J."/>
            <person name="Sialana F."/>
            <person name="Bilban M."/>
            <person name="Lubec G."/>
        </authorList>
    </citation>
    <scope>NUCLEOTIDE SEQUENCE</scope>
    <source>
        <tissue evidence="2">Skin</tissue>
    </source>
</reference>
<feature type="non-terminal residue" evidence="2">
    <location>
        <position position="116"/>
    </location>
</feature>
<dbReference type="AlphaFoldDB" id="A0A0B7C2U6"/>
<organism evidence="2">
    <name type="scientific">Arion vulgaris</name>
    <dbReference type="NCBI Taxonomy" id="1028688"/>
    <lineage>
        <taxon>Eukaryota</taxon>
        <taxon>Metazoa</taxon>
        <taxon>Spiralia</taxon>
        <taxon>Lophotrochozoa</taxon>
        <taxon>Mollusca</taxon>
        <taxon>Gastropoda</taxon>
        <taxon>Heterobranchia</taxon>
        <taxon>Euthyneura</taxon>
        <taxon>Panpulmonata</taxon>
        <taxon>Eupulmonata</taxon>
        <taxon>Stylommatophora</taxon>
        <taxon>Helicina</taxon>
        <taxon>Arionoidea</taxon>
        <taxon>Arionidae</taxon>
        <taxon>Arion</taxon>
    </lineage>
</organism>
<feature type="non-terminal residue" evidence="2">
    <location>
        <position position="1"/>
    </location>
</feature>
<name>A0A0B7C2U6_9EUPU</name>
<gene>
    <name evidence="2" type="primary">ORF221406</name>
</gene>